<dbReference type="RefSeq" id="WP_047224397.1">
    <property type="nucleotide sequence ID" value="NZ_JWIO01000037.1"/>
</dbReference>
<dbReference type="EMBL" id="JWIO01000037">
    <property type="protein sequence ID" value="KLL10274.1"/>
    <property type="molecule type" value="Genomic_DNA"/>
</dbReference>
<sequence length="274" mass="29492">MPRNVLITGGSSGVGLATVTRFARNDDNVWFTYHSRRDVAESVVSDLRTTDGARVRAFEFRQGERGSHDALLAALPGPVDVLVNNAAVGTRSIDRYVEDSRDRDEAFLRINSIGPLWLIRRLLPGMLDRGYGKIVNICSVGGGVAQFPGFDVVDGMSKAALAYLTRHLAAETAHSPVDVMAVCPGAVDTPMLRESTLDRLAPQARLDFEANLPKGRLIRPEEIAELVWWLCGNGSGVLHGAVVDASMGLGVRPGLLAEHSAESDRVRGGRPGGR</sequence>
<comment type="similarity">
    <text evidence="1 2">Belongs to the short-chain dehydrogenases/reductases (SDR) family.</text>
</comment>
<dbReference type="CDD" id="cd05233">
    <property type="entry name" value="SDR_c"/>
    <property type="match status" value="1"/>
</dbReference>
<keyword evidence="4" id="KW-1185">Reference proteome</keyword>
<dbReference type="InterPro" id="IPR002347">
    <property type="entry name" value="SDR_fam"/>
</dbReference>
<evidence type="ECO:0000313" key="3">
    <source>
        <dbReference type="EMBL" id="KLL10274.1"/>
    </source>
</evidence>
<dbReference type="InterPro" id="IPR036291">
    <property type="entry name" value="NAD(P)-bd_dom_sf"/>
</dbReference>
<evidence type="ECO:0000256" key="2">
    <source>
        <dbReference type="RuleBase" id="RU000363"/>
    </source>
</evidence>
<dbReference type="Pfam" id="PF00106">
    <property type="entry name" value="adh_short"/>
    <property type="match status" value="1"/>
</dbReference>
<proteinExistence type="inferred from homology"/>
<dbReference type="PANTHER" id="PTHR42879">
    <property type="entry name" value="3-OXOACYL-(ACYL-CARRIER-PROTEIN) REDUCTASE"/>
    <property type="match status" value="1"/>
</dbReference>
<dbReference type="Gene3D" id="3.40.50.720">
    <property type="entry name" value="NAD(P)-binding Rossmann-like Domain"/>
    <property type="match status" value="1"/>
</dbReference>
<gene>
    <name evidence="3" type="ORF">FrCorBMG51_19000</name>
</gene>
<dbReference type="SUPFAM" id="SSF51735">
    <property type="entry name" value="NAD(P)-binding Rossmann-fold domains"/>
    <property type="match status" value="1"/>
</dbReference>
<dbReference type="Proteomes" id="UP000035425">
    <property type="component" value="Unassembled WGS sequence"/>
</dbReference>
<dbReference type="InterPro" id="IPR050259">
    <property type="entry name" value="SDR"/>
</dbReference>
<comment type="caution">
    <text evidence="3">The sequence shown here is derived from an EMBL/GenBank/DDBJ whole genome shotgun (WGS) entry which is preliminary data.</text>
</comment>
<reference evidence="3 4" key="1">
    <citation type="submission" date="2014-12" db="EMBL/GenBank/DDBJ databases">
        <title>Frankia sp. BMG5.1 draft genome.</title>
        <authorList>
            <person name="Gtari M."/>
            <person name="Ghodhbane-Gtari F."/>
            <person name="Nouioui I."/>
            <person name="Ktari A."/>
            <person name="Hezbri K."/>
            <person name="Mimouni W."/>
            <person name="Sbissi I."/>
            <person name="Ayari A."/>
            <person name="Yamanaka T."/>
            <person name="Normand P."/>
            <person name="Tisa L.S."/>
            <person name="Boudabous A."/>
        </authorList>
    </citation>
    <scope>NUCLEOTIDE SEQUENCE [LARGE SCALE GENOMIC DNA]</scope>
    <source>
        <strain evidence="3 4">BMG5.1</strain>
    </source>
</reference>
<dbReference type="PRINTS" id="PR00081">
    <property type="entry name" value="GDHRDH"/>
</dbReference>
<accession>A0ABR5F0N7</accession>
<dbReference type="PANTHER" id="PTHR42879:SF2">
    <property type="entry name" value="3-OXOACYL-[ACYL-CARRIER-PROTEIN] REDUCTASE FABG"/>
    <property type="match status" value="1"/>
</dbReference>
<evidence type="ECO:0000313" key="4">
    <source>
        <dbReference type="Proteomes" id="UP000035425"/>
    </source>
</evidence>
<organism evidence="3 4">
    <name type="scientific">Protofrankia coriariae</name>
    <dbReference type="NCBI Taxonomy" id="1562887"/>
    <lineage>
        <taxon>Bacteria</taxon>
        <taxon>Bacillati</taxon>
        <taxon>Actinomycetota</taxon>
        <taxon>Actinomycetes</taxon>
        <taxon>Frankiales</taxon>
        <taxon>Frankiaceae</taxon>
        <taxon>Protofrankia</taxon>
    </lineage>
</organism>
<protein>
    <submittedName>
        <fullName evidence="3">Oxidoreductase</fullName>
    </submittedName>
</protein>
<evidence type="ECO:0000256" key="1">
    <source>
        <dbReference type="ARBA" id="ARBA00006484"/>
    </source>
</evidence>
<name>A0ABR5F0N7_9ACTN</name>
<dbReference type="PRINTS" id="PR00080">
    <property type="entry name" value="SDRFAMILY"/>
</dbReference>